<reference evidence="3 4" key="1">
    <citation type="journal article" date="2016" name="Sci. Rep.">
        <title>The genome sequence of the outbreeding globe artichoke constructed de novo incorporating a phase-aware low-pass sequencing strategy of F1 progeny.</title>
        <authorList>
            <person name="Scaglione D."/>
            <person name="Reyes-Chin-Wo S."/>
            <person name="Acquadro A."/>
            <person name="Froenicke L."/>
            <person name="Portis E."/>
            <person name="Beitel C."/>
            <person name="Tirone M."/>
            <person name="Mauro R."/>
            <person name="Lo Monaco A."/>
            <person name="Mauromicale G."/>
            <person name="Faccioli P."/>
            <person name="Cattivelli L."/>
            <person name="Rieseberg L."/>
            <person name="Michelmore R."/>
            <person name="Lanteri S."/>
        </authorList>
    </citation>
    <scope>NUCLEOTIDE SEQUENCE [LARGE SCALE GENOMIC DNA]</scope>
    <source>
        <strain evidence="3">2C</strain>
        <tissue evidence="3">Leaf</tissue>
    </source>
</reference>
<comment type="caution">
    <text evidence="3">The sequence shown here is derived from an EMBL/GenBank/DDBJ whole genome shotgun (WGS) entry which is preliminary data.</text>
</comment>
<proteinExistence type="predicted"/>
<dbReference type="Proteomes" id="UP000243975">
    <property type="component" value="Unassembled WGS sequence"/>
</dbReference>
<feature type="compositionally biased region" description="Polar residues" evidence="1">
    <location>
        <begin position="7"/>
        <end position="25"/>
    </location>
</feature>
<name>A0A103YM32_CYNCS</name>
<gene>
    <name evidence="2" type="ORF">Ccrd_002780</name>
    <name evidence="3" type="ORF">Ccrd_010028</name>
</gene>
<dbReference type="Gramene" id="KVI11558">
    <property type="protein sequence ID" value="KVI11558"/>
    <property type="gene ID" value="Ccrd_010028"/>
</dbReference>
<sequence length="114" mass="12269">MNKRSRLSQVLISKATEPSTSSTQRGLWPGGGGPPPLGPAGGSTRVSPGFISPTWAFHLPYSMAAAVAPEVKKDTTGIWFTSPELDCFSSSNLDCFSFKMLRNQFCIVELITTD</sequence>
<dbReference type="AlphaFoldDB" id="A0A103YM32"/>
<protein>
    <submittedName>
        <fullName evidence="3">Uncharacterized protein</fullName>
    </submittedName>
</protein>
<evidence type="ECO:0000313" key="4">
    <source>
        <dbReference type="Proteomes" id="UP000243975"/>
    </source>
</evidence>
<dbReference type="EMBL" id="LEKV01004398">
    <property type="protein sequence ID" value="KVH95137.1"/>
    <property type="molecule type" value="Genomic_DNA"/>
</dbReference>
<evidence type="ECO:0000313" key="2">
    <source>
        <dbReference type="EMBL" id="KVH95137.1"/>
    </source>
</evidence>
<keyword evidence="4" id="KW-1185">Reference proteome</keyword>
<feature type="region of interest" description="Disordered" evidence="1">
    <location>
        <begin position="1"/>
        <end position="44"/>
    </location>
</feature>
<dbReference type="Gramene" id="KVH95137">
    <property type="protein sequence ID" value="KVH95137"/>
    <property type="gene ID" value="Ccrd_002780"/>
</dbReference>
<evidence type="ECO:0000313" key="3">
    <source>
        <dbReference type="EMBL" id="KVI11558.1"/>
    </source>
</evidence>
<organism evidence="3 4">
    <name type="scientific">Cynara cardunculus var. scolymus</name>
    <name type="common">Globe artichoke</name>
    <name type="synonym">Cynara scolymus</name>
    <dbReference type="NCBI Taxonomy" id="59895"/>
    <lineage>
        <taxon>Eukaryota</taxon>
        <taxon>Viridiplantae</taxon>
        <taxon>Streptophyta</taxon>
        <taxon>Embryophyta</taxon>
        <taxon>Tracheophyta</taxon>
        <taxon>Spermatophyta</taxon>
        <taxon>Magnoliopsida</taxon>
        <taxon>eudicotyledons</taxon>
        <taxon>Gunneridae</taxon>
        <taxon>Pentapetalae</taxon>
        <taxon>asterids</taxon>
        <taxon>campanulids</taxon>
        <taxon>Asterales</taxon>
        <taxon>Asteraceae</taxon>
        <taxon>Carduoideae</taxon>
        <taxon>Cardueae</taxon>
        <taxon>Carduinae</taxon>
        <taxon>Cynara</taxon>
    </lineage>
</organism>
<evidence type="ECO:0000256" key="1">
    <source>
        <dbReference type="SAM" id="MobiDB-lite"/>
    </source>
</evidence>
<dbReference type="EMBL" id="LEKV01000082">
    <property type="protein sequence ID" value="KVI11558.1"/>
    <property type="molecule type" value="Genomic_DNA"/>
</dbReference>
<accession>A0A103YM32</accession>